<sequence>MRHPHLKAVLKLAVVVVALACSPAAHAQNVFDPRVFNWLFYLNNNADLLRAGIVTPQAAMNHWQNNGIREGRQATSGFHTLQYLDQYADLRAAFGTNYAAALNHYLTNGINEGRKGYYSGGYGRWTAENDIIRISASARTAGAIDSLMWNGREFINSWDHGRQLQMAVIANNWGECYNPTQAGSSNDGLSSGTTSILEGTYSEPSRLAFQTRPAFWLAAGQAHPFPSPNCTRAINTTNVSNYVMNTDIRVGFMGIRHAIEFNMAVQVPESINAFQLEGPTGYLSGEFSSFHAMDFATGTLVPLSQANEELTRPVVLSVPDGSAAMGVWSPELPGPNASQYAKFAFIDSGNPANSTTKWSAVFRRGALAPGGYGFRSFIFVGTRENVRVAMLQVRNLFLTGQAH</sequence>
<evidence type="ECO:0000256" key="1">
    <source>
        <dbReference type="SAM" id="SignalP"/>
    </source>
</evidence>
<keyword evidence="1" id="KW-0732">Signal</keyword>
<protein>
    <recommendedName>
        <fullName evidence="4">SCP domain-containing protein</fullName>
    </recommendedName>
</protein>
<evidence type="ECO:0000313" key="3">
    <source>
        <dbReference type="Proteomes" id="UP000662747"/>
    </source>
</evidence>
<feature type="signal peptide" evidence="1">
    <location>
        <begin position="1"/>
        <end position="27"/>
    </location>
</feature>
<gene>
    <name evidence="2" type="ORF">JY651_18145</name>
</gene>
<proteinExistence type="predicted"/>
<evidence type="ECO:0000313" key="2">
    <source>
        <dbReference type="EMBL" id="QSQ26728.1"/>
    </source>
</evidence>
<reference evidence="2 3" key="1">
    <citation type="submission" date="2021-02" db="EMBL/GenBank/DDBJ databases">
        <title>De Novo genome assembly of isolated myxobacteria.</title>
        <authorList>
            <person name="Stevens D.C."/>
        </authorList>
    </citation>
    <scope>NUCLEOTIDE SEQUENCE [LARGE SCALE GENOMIC DNA]</scope>
    <source>
        <strain evidence="3">SCPEA02</strain>
    </source>
</reference>
<evidence type="ECO:0008006" key="4">
    <source>
        <dbReference type="Google" id="ProtNLM"/>
    </source>
</evidence>
<dbReference type="Proteomes" id="UP000662747">
    <property type="component" value="Chromosome"/>
</dbReference>
<dbReference type="EMBL" id="CP071090">
    <property type="protein sequence ID" value="QSQ26728.1"/>
    <property type="molecule type" value="Genomic_DNA"/>
</dbReference>
<accession>A0ABX7P8G6</accession>
<keyword evidence="3" id="KW-1185">Reference proteome</keyword>
<organism evidence="2 3">
    <name type="scientific">Pyxidicoccus parkwayensis</name>
    <dbReference type="NCBI Taxonomy" id="2813578"/>
    <lineage>
        <taxon>Bacteria</taxon>
        <taxon>Pseudomonadati</taxon>
        <taxon>Myxococcota</taxon>
        <taxon>Myxococcia</taxon>
        <taxon>Myxococcales</taxon>
        <taxon>Cystobacterineae</taxon>
        <taxon>Myxococcaceae</taxon>
        <taxon>Pyxidicoccus</taxon>
    </lineage>
</organism>
<name>A0ABX7P8G6_9BACT</name>
<dbReference type="RefSeq" id="WP_206728271.1">
    <property type="nucleotide sequence ID" value="NZ_CP071090.1"/>
</dbReference>
<feature type="chain" id="PRO_5046602040" description="SCP domain-containing protein" evidence="1">
    <location>
        <begin position="28"/>
        <end position="403"/>
    </location>
</feature>